<name>A0ABQ8DV77_BRANA</name>
<proteinExistence type="predicted"/>
<feature type="compositionally biased region" description="Basic and acidic residues" evidence="1">
    <location>
        <begin position="72"/>
        <end position="86"/>
    </location>
</feature>
<feature type="compositionally biased region" description="Acidic residues" evidence="1">
    <location>
        <begin position="113"/>
        <end position="127"/>
    </location>
</feature>
<evidence type="ECO:0000256" key="1">
    <source>
        <dbReference type="SAM" id="MobiDB-lite"/>
    </source>
</evidence>
<evidence type="ECO:0000313" key="2">
    <source>
        <dbReference type="EMBL" id="KAH0933138.1"/>
    </source>
</evidence>
<comment type="caution">
    <text evidence="2">The sequence shown here is derived from an EMBL/GenBank/DDBJ whole genome shotgun (WGS) entry which is preliminary data.</text>
</comment>
<organism evidence="2 3">
    <name type="scientific">Brassica napus</name>
    <name type="common">Rape</name>
    <dbReference type="NCBI Taxonomy" id="3708"/>
    <lineage>
        <taxon>Eukaryota</taxon>
        <taxon>Viridiplantae</taxon>
        <taxon>Streptophyta</taxon>
        <taxon>Embryophyta</taxon>
        <taxon>Tracheophyta</taxon>
        <taxon>Spermatophyta</taxon>
        <taxon>Magnoliopsida</taxon>
        <taxon>eudicotyledons</taxon>
        <taxon>Gunneridae</taxon>
        <taxon>Pentapetalae</taxon>
        <taxon>rosids</taxon>
        <taxon>malvids</taxon>
        <taxon>Brassicales</taxon>
        <taxon>Brassicaceae</taxon>
        <taxon>Brassiceae</taxon>
        <taxon>Brassica</taxon>
    </lineage>
</organism>
<gene>
    <name evidence="2" type="ORF">HID58_010255</name>
</gene>
<keyword evidence="3" id="KW-1185">Reference proteome</keyword>
<feature type="compositionally biased region" description="Basic and acidic residues" evidence="1">
    <location>
        <begin position="25"/>
        <end position="40"/>
    </location>
</feature>
<evidence type="ECO:0000313" key="3">
    <source>
        <dbReference type="Proteomes" id="UP000824890"/>
    </source>
</evidence>
<protein>
    <submittedName>
        <fullName evidence="2">Uncharacterized protein</fullName>
    </submittedName>
</protein>
<feature type="compositionally biased region" description="Acidic residues" evidence="1">
    <location>
        <begin position="87"/>
        <end position="105"/>
    </location>
</feature>
<feature type="region of interest" description="Disordered" evidence="1">
    <location>
        <begin position="1"/>
        <end position="127"/>
    </location>
</feature>
<accession>A0ABQ8DV77</accession>
<sequence>MTKKSQGANEDQVKEPKRKIVPLKSQKEAKEVKSSKKEEDLLLDSGTDSDYDGCSLSGSLNSDDFDSEDDFDSHRETQDDSGHEGSDEVIDSENGEEEDGSDDEGSEQREVAEESDSSEDEVDASPL</sequence>
<dbReference type="EMBL" id="JAGKQM010000003">
    <property type="protein sequence ID" value="KAH0933138.1"/>
    <property type="molecule type" value="Genomic_DNA"/>
</dbReference>
<reference evidence="2 3" key="1">
    <citation type="submission" date="2021-05" db="EMBL/GenBank/DDBJ databases">
        <title>Genome Assembly of Synthetic Allotetraploid Brassica napus Reveals Homoeologous Exchanges between Subgenomes.</title>
        <authorList>
            <person name="Davis J.T."/>
        </authorList>
    </citation>
    <scope>NUCLEOTIDE SEQUENCE [LARGE SCALE GENOMIC DNA]</scope>
    <source>
        <strain evidence="3">cv. Da-Ae</strain>
        <tissue evidence="2">Seedling</tissue>
    </source>
</reference>
<dbReference type="Proteomes" id="UP000824890">
    <property type="component" value="Unassembled WGS sequence"/>
</dbReference>